<keyword evidence="3" id="KW-1185">Reference proteome</keyword>
<evidence type="ECO:0000313" key="3">
    <source>
        <dbReference type="Proteomes" id="UP001158576"/>
    </source>
</evidence>
<dbReference type="Pfam" id="PF00621">
    <property type="entry name" value="RhoGEF"/>
    <property type="match status" value="1"/>
</dbReference>
<dbReference type="PANTHER" id="PTHR45834:SF3">
    <property type="entry name" value="RHO GUANINE NUCLEOTIDE EXCHANGE FACTOR 3, ISOFORM L"/>
    <property type="match status" value="1"/>
</dbReference>
<gene>
    <name evidence="2" type="ORF">OKIOD_LOCUS5499</name>
</gene>
<dbReference type="InterPro" id="IPR000219">
    <property type="entry name" value="DH_dom"/>
</dbReference>
<dbReference type="InterPro" id="IPR053086">
    <property type="entry name" value="RhoGEF_domain"/>
</dbReference>
<reference evidence="2 3" key="1">
    <citation type="submission" date="2021-04" db="EMBL/GenBank/DDBJ databases">
        <authorList>
            <person name="Bliznina A."/>
        </authorList>
    </citation>
    <scope>NUCLEOTIDE SEQUENCE [LARGE SCALE GENOMIC DNA]</scope>
</reference>
<name>A0ABN7SC56_OIKDI</name>
<dbReference type="EMBL" id="OU015569">
    <property type="protein sequence ID" value="CAG5094905.1"/>
    <property type="molecule type" value="Genomic_DNA"/>
</dbReference>
<evidence type="ECO:0000259" key="1">
    <source>
        <dbReference type="PROSITE" id="PS50010"/>
    </source>
</evidence>
<dbReference type="Proteomes" id="UP001158576">
    <property type="component" value="Chromosome XSR"/>
</dbReference>
<sequence>MTNNKENITIVKPKSLSRKNSELDIENPLSIQSPSKRRRRGLLGVFPRFRNISGTSIDSVDEREEKREEMMTFEEFLGLGVSRQESCRQSKRKRKMRANVVTEIVETERSYVKNLKEILEGYRQPALSNENFTHAQIDRIFGNLAQLYSVQKDFLAQLESAFVKDKPQNSNIGAVFTSHGKLLEKEYVKYCRNYGDAIVELARMDTLEVFSTFWENCRKSRNLPLLKLADFLLQPVQRICKYPLHFTELLKYTEVYHGDYQSCQSADLIMRDLAQVVNDQRRETKQSELSNIENWTVEASSSPSKKAQSRVLFSCDVKKGLDSRRLILIPGKILLCKIEEKTNLIFDEQIDVNHLSVSFSEDSLQVELNCHFKKYTHDVTLALSDEKSFSQLRSEIQLELKFANPTALDNCHQVLPLLEKAKPAARNSMYVSRTGPAERVVVQLALTFRSWKVRAAPLSEAPDHQAVSLVKSAQFAREVEFVEAKIPQGRG</sequence>
<dbReference type="SMART" id="SM00325">
    <property type="entry name" value="RhoGEF"/>
    <property type="match status" value="1"/>
</dbReference>
<organism evidence="2 3">
    <name type="scientific">Oikopleura dioica</name>
    <name type="common">Tunicate</name>
    <dbReference type="NCBI Taxonomy" id="34765"/>
    <lineage>
        <taxon>Eukaryota</taxon>
        <taxon>Metazoa</taxon>
        <taxon>Chordata</taxon>
        <taxon>Tunicata</taxon>
        <taxon>Appendicularia</taxon>
        <taxon>Copelata</taxon>
        <taxon>Oikopleuridae</taxon>
        <taxon>Oikopleura</taxon>
    </lineage>
</organism>
<dbReference type="Gene3D" id="1.20.900.10">
    <property type="entry name" value="Dbl homology (DH) domain"/>
    <property type="match status" value="1"/>
</dbReference>
<dbReference type="PROSITE" id="PS50010">
    <property type="entry name" value="DH_2"/>
    <property type="match status" value="1"/>
</dbReference>
<dbReference type="InterPro" id="IPR035899">
    <property type="entry name" value="DBL_dom_sf"/>
</dbReference>
<protein>
    <submittedName>
        <fullName evidence="2">Oidioi.mRNA.OKI2018_I69.XSR.g13941.t1.cds</fullName>
    </submittedName>
</protein>
<dbReference type="SUPFAM" id="SSF48065">
    <property type="entry name" value="DBL homology domain (DH-domain)"/>
    <property type="match status" value="1"/>
</dbReference>
<evidence type="ECO:0000313" key="2">
    <source>
        <dbReference type="EMBL" id="CAG5094905.1"/>
    </source>
</evidence>
<accession>A0ABN7SC56</accession>
<proteinExistence type="predicted"/>
<dbReference type="CDD" id="cd00160">
    <property type="entry name" value="RhoGEF"/>
    <property type="match status" value="1"/>
</dbReference>
<feature type="domain" description="DH" evidence="1">
    <location>
        <begin position="96"/>
        <end position="280"/>
    </location>
</feature>
<dbReference type="PANTHER" id="PTHR45834">
    <property type="entry name" value="RHO GUANINE NUCLEOTIDE EXCHANGE FACTOR 9-RELATED"/>
    <property type="match status" value="1"/>
</dbReference>